<evidence type="ECO:0000313" key="1">
    <source>
        <dbReference type="EMBL" id="DAZ96896.1"/>
    </source>
</evidence>
<reference evidence="1" key="1">
    <citation type="submission" date="2022-11" db="EMBL/GenBank/DDBJ databases">
        <authorList>
            <person name="Morgan W.R."/>
            <person name="Tartar A."/>
        </authorList>
    </citation>
    <scope>NUCLEOTIDE SEQUENCE</scope>
    <source>
        <strain evidence="1">ARSEF 373</strain>
    </source>
</reference>
<accession>A0AAV2YT56</accession>
<evidence type="ECO:0008006" key="3">
    <source>
        <dbReference type="Google" id="ProtNLM"/>
    </source>
</evidence>
<keyword evidence="2" id="KW-1185">Reference proteome</keyword>
<dbReference type="Proteomes" id="UP001146120">
    <property type="component" value="Unassembled WGS sequence"/>
</dbReference>
<dbReference type="EMBL" id="DAKRPA010000153">
    <property type="protein sequence ID" value="DAZ96896.1"/>
    <property type="molecule type" value="Genomic_DNA"/>
</dbReference>
<name>A0AAV2YT56_9STRA</name>
<dbReference type="AlphaFoldDB" id="A0AAV2YT56"/>
<sequence>MSAAHVVEHKAQPQTHTAAFLGSLGVGAMALDAMEIVAELDVAEAVDEHTVAPLQPGHGTRPGTTKRINDGYHYTKACGSGKQIVSRCSKYRSKSARGMPILCDSTVVNVPDDMEHLADRLALEDLSTTAATVLGEVSSFFYLPIGDSVSSFQFHHVLPNASCASKPHRVIGWALLAATDKRPTRTSPKCSNLLKYKSTTILVDVTFRCLPRNFAQCVIIMVHDNASDEFVPVFFVLTTSKTSDTYWDVIHFVIKLRTKSLSLFKSYATSSEDLSTLSAPKTQVTGCLFHWKQALRRKMKSLCIPENQVNIAMERGVVDMLTGIPHGFITCKVIAWVRRKIRERCAELSTNYAVKTWKRFWAYFHHTWIDTISPRFWNVCDLDQGIRISSTTAKHDRVRYDHLRSFERYLQKRSNFGQGRSQRKKRETIMLPTPAALSHESSVDAWESESEDRVYMSFDYLESARSSDSDAEFDADMVAEDAE</sequence>
<reference evidence="1" key="2">
    <citation type="journal article" date="2023" name="Microbiol Resour">
        <title>Decontamination and Annotation of the Draft Genome Sequence of the Oomycete Lagenidium giganteum ARSEF 373.</title>
        <authorList>
            <person name="Morgan W.R."/>
            <person name="Tartar A."/>
        </authorList>
    </citation>
    <scope>NUCLEOTIDE SEQUENCE</scope>
    <source>
        <strain evidence="1">ARSEF 373</strain>
    </source>
</reference>
<proteinExistence type="predicted"/>
<evidence type="ECO:0000313" key="2">
    <source>
        <dbReference type="Proteomes" id="UP001146120"/>
    </source>
</evidence>
<protein>
    <recommendedName>
        <fullName evidence="3">MULE transposase domain-containing protein</fullName>
    </recommendedName>
</protein>
<gene>
    <name evidence="1" type="ORF">N0F65_008857</name>
</gene>
<comment type="caution">
    <text evidence="1">The sequence shown here is derived from an EMBL/GenBank/DDBJ whole genome shotgun (WGS) entry which is preliminary data.</text>
</comment>
<organism evidence="1 2">
    <name type="scientific">Lagenidium giganteum</name>
    <dbReference type="NCBI Taxonomy" id="4803"/>
    <lineage>
        <taxon>Eukaryota</taxon>
        <taxon>Sar</taxon>
        <taxon>Stramenopiles</taxon>
        <taxon>Oomycota</taxon>
        <taxon>Peronosporomycetes</taxon>
        <taxon>Pythiales</taxon>
        <taxon>Pythiaceae</taxon>
    </lineage>
</organism>